<comment type="caution">
    <text evidence="1">The sequence shown here is derived from an EMBL/GenBank/DDBJ whole genome shotgun (WGS) entry which is preliminary data.</text>
</comment>
<reference evidence="1" key="1">
    <citation type="submission" date="2021-03" db="EMBL/GenBank/DDBJ databases">
        <title>Draft genome sequence of rust myrtle Austropuccinia psidii MF-1, a brazilian biotype.</title>
        <authorList>
            <person name="Quecine M.C."/>
            <person name="Pachon D.M.R."/>
            <person name="Bonatelli M.L."/>
            <person name="Correr F.H."/>
            <person name="Franceschini L.M."/>
            <person name="Leite T.F."/>
            <person name="Margarido G.R.A."/>
            <person name="Almeida C.A."/>
            <person name="Ferrarezi J.A."/>
            <person name="Labate C.A."/>
        </authorList>
    </citation>
    <scope>NUCLEOTIDE SEQUENCE</scope>
    <source>
        <strain evidence="1">MF-1</strain>
    </source>
</reference>
<dbReference type="AlphaFoldDB" id="A0A9Q3CF65"/>
<evidence type="ECO:0000313" key="1">
    <source>
        <dbReference type="EMBL" id="MBW0483946.1"/>
    </source>
</evidence>
<proteinExistence type="predicted"/>
<gene>
    <name evidence="1" type="ORF">O181_023661</name>
</gene>
<keyword evidence="2" id="KW-1185">Reference proteome</keyword>
<accession>A0A9Q3CF65</accession>
<organism evidence="1 2">
    <name type="scientific">Austropuccinia psidii MF-1</name>
    <dbReference type="NCBI Taxonomy" id="1389203"/>
    <lineage>
        <taxon>Eukaryota</taxon>
        <taxon>Fungi</taxon>
        <taxon>Dikarya</taxon>
        <taxon>Basidiomycota</taxon>
        <taxon>Pucciniomycotina</taxon>
        <taxon>Pucciniomycetes</taxon>
        <taxon>Pucciniales</taxon>
        <taxon>Sphaerophragmiaceae</taxon>
        <taxon>Austropuccinia</taxon>
    </lineage>
</organism>
<dbReference type="OrthoDB" id="2684341at2759"/>
<name>A0A9Q3CF65_9BASI</name>
<protein>
    <submittedName>
        <fullName evidence="1">Uncharacterized protein</fullName>
    </submittedName>
</protein>
<sequence length="127" mass="14180">MITFNSDYKDSSNSSIPLSNDFSSAKKCSDLVGYSITPAFKTSVHIPSPNSHYSLLSSRDEVLIEIKDVGEDNSISSLHLFHGNADLPPSSYHDSLEELWDGEEEPKEIETMIKILPSYNQHLDVFS</sequence>
<evidence type="ECO:0000313" key="2">
    <source>
        <dbReference type="Proteomes" id="UP000765509"/>
    </source>
</evidence>
<dbReference type="Proteomes" id="UP000765509">
    <property type="component" value="Unassembled WGS sequence"/>
</dbReference>
<dbReference type="EMBL" id="AVOT02007453">
    <property type="protein sequence ID" value="MBW0483946.1"/>
    <property type="molecule type" value="Genomic_DNA"/>
</dbReference>